<proteinExistence type="predicted"/>
<organism evidence="1 2">
    <name type="scientific">Laodelphax striatellus</name>
    <name type="common">Small brown planthopper</name>
    <name type="synonym">Delphax striatella</name>
    <dbReference type="NCBI Taxonomy" id="195883"/>
    <lineage>
        <taxon>Eukaryota</taxon>
        <taxon>Metazoa</taxon>
        <taxon>Ecdysozoa</taxon>
        <taxon>Arthropoda</taxon>
        <taxon>Hexapoda</taxon>
        <taxon>Insecta</taxon>
        <taxon>Pterygota</taxon>
        <taxon>Neoptera</taxon>
        <taxon>Paraneoptera</taxon>
        <taxon>Hemiptera</taxon>
        <taxon>Auchenorrhyncha</taxon>
        <taxon>Fulgoroidea</taxon>
        <taxon>Delphacidae</taxon>
        <taxon>Criomorphinae</taxon>
        <taxon>Laodelphax</taxon>
    </lineage>
</organism>
<sequence length="76" mass="8809">METHVCQHLEHINCYWQFAMLSPFDRISVLKCEVFCRWRMAEVEADENSKVINQNPLMELYCGGGESTKEGDDTGH</sequence>
<reference evidence="1 2" key="1">
    <citation type="journal article" date="2017" name="Gigascience">
        <title>Genome sequence of the small brown planthopper, Laodelphax striatellus.</title>
        <authorList>
            <person name="Zhu J."/>
            <person name="Jiang F."/>
            <person name="Wang X."/>
            <person name="Yang P."/>
            <person name="Bao Y."/>
            <person name="Zhao W."/>
            <person name="Wang W."/>
            <person name="Lu H."/>
            <person name="Wang Q."/>
            <person name="Cui N."/>
            <person name="Li J."/>
            <person name="Chen X."/>
            <person name="Luo L."/>
            <person name="Yu J."/>
            <person name="Kang L."/>
            <person name="Cui F."/>
        </authorList>
    </citation>
    <scope>NUCLEOTIDE SEQUENCE [LARGE SCALE GENOMIC DNA]</scope>
    <source>
        <strain evidence="1">Lst14</strain>
    </source>
</reference>
<evidence type="ECO:0000313" key="2">
    <source>
        <dbReference type="Proteomes" id="UP000291343"/>
    </source>
</evidence>
<protein>
    <submittedName>
        <fullName evidence="1">Uncharacterized protein</fullName>
    </submittedName>
</protein>
<evidence type="ECO:0000313" key="1">
    <source>
        <dbReference type="EMBL" id="RZF32403.1"/>
    </source>
</evidence>
<dbReference type="AlphaFoldDB" id="A0A482WFY1"/>
<name>A0A482WFY1_LAOST</name>
<comment type="caution">
    <text evidence="1">The sequence shown here is derived from an EMBL/GenBank/DDBJ whole genome shotgun (WGS) entry which is preliminary data.</text>
</comment>
<dbReference type="EMBL" id="QKKF02037264">
    <property type="protein sequence ID" value="RZF32403.1"/>
    <property type="molecule type" value="Genomic_DNA"/>
</dbReference>
<dbReference type="Proteomes" id="UP000291343">
    <property type="component" value="Unassembled WGS sequence"/>
</dbReference>
<accession>A0A482WFY1</accession>
<keyword evidence="2" id="KW-1185">Reference proteome</keyword>
<gene>
    <name evidence="1" type="ORF">LSTR_LSTR001867</name>
</gene>
<dbReference type="InParanoid" id="A0A482WFY1"/>